<dbReference type="GO" id="GO:0006352">
    <property type="term" value="P:DNA-templated transcription initiation"/>
    <property type="evidence" value="ECO:0007669"/>
    <property type="project" value="InterPro"/>
</dbReference>
<dbReference type="SUPFAM" id="SSF88659">
    <property type="entry name" value="Sigma3 and sigma4 domains of RNA polymerase sigma factors"/>
    <property type="match status" value="1"/>
</dbReference>
<keyword evidence="3 6" id="KW-0731">Sigma factor</keyword>
<dbReference type="InterPro" id="IPR013249">
    <property type="entry name" value="RNA_pol_sigma70_r4_t2"/>
</dbReference>
<proteinExistence type="inferred from homology"/>
<dbReference type="Gene3D" id="1.10.1740.10">
    <property type="match status" value="1"/>
</dbReference>
<evidence type="ECO:0000256" key="2">
    <source>
        <dbReference type="ARBA" id="ARBA00023015"/>
    </source>
</evidence>
<evidence type="ECO:0000256" key="4">
    <source>
        <dbReference type="ARBA" id="ARBA00023125"/>
    </source>
</evidence>
<dbReference type="PROSITE" id="PS01063">
    <property type="entry name" value="SIGMA70_ECF"/>
    <property type="match status" value="1"/>
</dbReference>
<dbReference type="EMBL" id="QNRQ01000007">
    <property type="protein sequence ID" value="RBP38243.1"/>
    <property type="molecule type" value="Genomic_DNA"/>
</dbReference>
<feature type="domain" description="RNA polymerase sigma-70 region 2" evidence="7">
    <location>
        <begin position="27"/>
        <end position="93"/>
    </location>
</feature>
<dbReference type="InterPro" id="IPR014284">
    <property type="entry name" value="RNA_pol_sigma-70_dom"/>
</dbReference>
<keyword evidence="4 6" id="KW-0238">DNA-binding</keyword>
<dbReference type="CDD" id="cd06171">
    <property type="entry name" value="Sigma70_r4"/>
    <property type="match status" value="1"/>
</dbReference>
<evidence type="ECO:0000256" key="1">
    <source>
        <dbReference type="ARBA" id="ARBA00010641"/>
    </source>
</evidence>
<feature type="domain" description="RNA polymerase sigma factor 70 region 4 type 2" evidence="8">
    <location>
        <begin position="127"/>
        <end position="178"/>
    </location>
</feature>
<reference evidence="9 10" key="1">
    <citation type="submission" date="2018-06" db="EMBL/GenBank/DDBJ databases">
        <title>Genomic Encyclopedia of Type Strains, Phase IV (KMG-IV): sequencing the most valuable type-strain genomes for metagenomic binning, comparative biology and taxonomic classification.</title>
        <authorList>
            <person name="Goeker M."/>
        </authorList>
    </citation>
    <scope>NUCLEOTIDE SEQUENCE [LARGE SCALE GENOMIC DNA]</scope>
    <source>
        <strain evidence="9 10">DSM 25520</strain>
    </source>
</reference>
<dbReference type="GO" id="GO:0003677">
    <property type="term" value="F:DNA binding"/>
    <property type="evidence" value="ECO:0007669"/>
    <property type="project" value="UniProtKB-KW"/>
</dbReference>
<dbReference type="InterPro" id="IPR000838">
    <property type="entry name" value="RNA_pol_sigma70_ECF_CS"/>
</dbReference>
<keyword evidence="5 6" id="KW-0804">Transcription</keyword>
<dbReference type="AlphaFoldDB" id="A0A366H7S0"/>
<dbReference type="Pfam" id="PF08281">
    <property type="entry name" value="Sigma70_r4_2"/>
    <property type="match status" value="1"/>
</dbReference>
<dbReference type="SUPFAM" id="SSF88946">
    <property type="entry name" value="Sigma2 domain of RNA polymerase sigma factors"/>
    <property type="match status" value="1"/>
</dbReference>
<evidence type="ECO:0000256" key="5">
    <source>
        <dbReference type="ARBA" id="ARBA00023163"/>
    </source>
</evidence>
<accession>A0A366H7S0</accession>
<evidence type="ECO:0000313" key="10">
    <source>
        <dbReference type="Proteomes" id="UP000253628"/>
    </source>
</evidence>
<evidence type="ECO:0000256" key="3">
    <source>
        <dbReference type="ARBA" id="ARBA00023082"/>
    </source>
</evidence>
<dbReference type="NCBIfam" id="TIGR02937">
    <property type="entry name" value="sigma70-ECF"/>
    <property type="match status" value="1"/>
</dbReference>
<dbReference type="OrthoDB" id="9784272at2"/>
<dbReference type="InterPro" id="IPR007627">
    <property type="entry name" value="RNA_pol_sigma70_r2"/>
</dbReference>
<dbReference type="Proteomes" id="UP000253628">
    <property type="component" value="Unassembled WGS sequence"/>
</dbReference>
<dbReference type="PANTHER" id="PTHR43133:SF62">
    <property type="entry name" value="RNA POLYMERASE SIGMA FACTOR SIGZ"/>
    <property type="match status" value="1"/>
</dbReference>
<gene>
    <name evidence="9" type="ORF">DFR37_1077</name>
</gene>
<dbReference type="Pfam" id="PF04542">
    <property type="entry name" value="Sigma70_r2"/>
    <property type="match status" value="1"/>
</dbReference>
<keyword evidence="10" id="KW-1185">Reference proteome</keyword>
<evidence type="ECO:0000259" key="8">
    <source>
        <dbReference type="Pfam" id="PF08281"/>
    </source>
</evidence>
<protein>
    <recommendedName>
        <fullName evidence="6">RNA polymerase sigma factor</fullName>
    </recommendedName>
</protein>
<evidence type="ECO:0000313" key="9">
    <source>
        <dbReference type="EMBL" id="RBP38243.1"/>
    </source>
</evidence>
<dbReference type="InterPro" id="IPR013325">
    <property type="entry name" value="RNA_pol_sigma_r2"/>
</dbReference>
<organism evidence="9 10">
    <name type="scientific">Eoetvoesiella caeni</name>
    <dbReference type="NCBI Taxonomy" id="645616"/>
    <lineage>
        <taxon>Bacteria</taxon>
        <taxon>Pseudomonadati</taxon>
        <taxon>Pseudomonadota</taxon>
        <taxon>Betaproteobacteria</taxon>
        <taxon>Burkholderiales</taxon>
        <taxon>Alcaligenaceae</taxon>
        <taxon>Eoetvoesiella</taxon>
    </lineage>
</organism>
<keyword evidence="2 6" id="KW-0805">Transcription regulation</keyword>
<dbReference type="InterPro" id="IPR039425">
    <property type="entry name" value="RNA_pol_sigma-70-like"/>
</dbReference>
<comment type="caution">
    <text evidence="9">The sequence shown here is derived from an EMBL/GenBank/DDBJ whole genome shotgun (WGS) entry which is preliminary data.</text>
</comment>
<dbReference type="GO" id="GO:0016987">
    <property type="term" value="F:sigma factor activity"/>
    <property type="evidence" value="ECO:0007669"/>
    <property type="project" value="UniProtKB-KW"/>
</dbReference>
<comment type="similarity">
    <text evidence="1 6">Belongs to the sigma-70 factor family. ECF subfamily.</text>
</comment>
<evidence type="ECO:0000256" key="6">
    <source>
        <dbReference type="RuleBase" id="RU000716"/>
    </source>
</evidence>
<dbReference type="Gene3D" id="1.10.10.10">
    <property type="entry name" value="Winged helix-like DNA-binding domain superfamily/Winged helix DNA-binding domain"/>
    <property type="match status" value="1"/>
</dbReference>
<dbReference type="InterPro" id="IPR013324">
    <property type="entry name" value="RNA_pol_sigma_r3/r4-like"/>
</dbReference>
<dbReference type="InterPro" id="IPR036388">
    <property type="entry name" value="WH-like_DNA-bd_sf"/>
</dbReference>
<dbReference type="PANTHER" id="PTHR43133">
    <property type="entry name" value="RNA POLYMERASE ECF-TYPE SIGMA FACTO"/>
    <property type="match status" value="1"/>
</dbReference>
<sequence>MVQLADQEHRALLSAVSRGDRPAFETLYASVSPRLYAVALRLLKRPGWAEEVLQDAFITVWNKAESYDGISSSPLTWLTNIVRNRAIDWLRVADNRCVELDEIMLNELPSADPNPLEQLEQSDSNHRLDDCLGLLSAEQRQSIVLAYYHGLSHDEISKQLKHPLGTTKSWIRRGLKQLKGCLGL</sequence>
<dbReference type="RefSeq" id="WP_113933817.1">
    <property type="nucleotide sequence ID" value="NZ_JACCEU010000008.1"/>
</dbReference>
<evidence type="ECO:0000259" key="7">
    <source>
        <dbReference type="Pfam" id="PF04542"/>
    </source>
</evidence>
<name>A0A366H7S0_9BURK</name>